<comment type="caution">
    <text evidence="1">The sequence shown here is derived from an EMBL/GenBank/DDBJ whole genome shotgun (WGS) entry which is preliminary data.</text>
</comment>
<evidence type="ECO:0000313" key="1">
    <source>
        <dbReference type="EMBL" id="TGY78843.1"/>
    </source>
</evidence>
<accession>A0AC61RJC5</accession>
<dbReference type="EMBL" id="SRYB01000010">
    <property type="protein sequence ID" value="TGY78843.1"/>
    <property type="molecule type" value="Genomic_DNA"/>
</dbReference>
<sequence length="291" mass="33802">MRKFFIVFSFILLSTITLSVSAQTYELHLDDKDSGRGQTKVSLPITVDTAKWSIVYIHVRKDTFLNQERTDFEMLQVGDTHRWYGGYGDFRLDSIQRVDPDKLTRMNHSECLKFMNEVKTVSEEMLISLQTDSLDFYDRVFLDSYRYAEPVPVFDWKLEDESCKVMGYTCFKATAHWRGRDWTAWYSDIPAPYGPWKFNGLPGLILRLEDSTGSHLFEAIETKNTPAPFGYPKKKYINITRIKFNSALKYYKENAADIIKKSNMIQSISSSSGSNKKKGKRCLFFVPIELE</sequence>
<proteinExistence type="predicted"/>
<organism evidence="1 2">
    <name type="scientific">Lepagella muris</name>
    <dbReference type="NCBI Taxonomy" id="3032870"/>
    <lineage>
        <taxon>Bacteria</taxon>
        <taxon>Pseudomonadati</taxon>
        <taxon>Bacteroidota</taxon>
        <taxon>Bacteroidia</taxon>
        <taxon>Bacteroidales</taxon>
        <taxon>Muribaculaceae</taxon>
        <taxon>Lepagella</taxon>
    </lineage>
</organism>
<protein>
    <submittedName>
        <fullName evidence="1">GLPGLI family protein</fullName>
    </submittedName>
</protein>
<gene>
    <name evidence="1" type="ORF">E5331_08550</name>
</gene>
<dbReference type="Proteomes" id="UP000306319">
    <property type="component" value="Unassembled WGS sequence"/>
</dbReference>
<name>A0AC61RJC5_9BACT</name>
<evidence type="ECO:0000313" key="2">
    <source>
        <dbReference type="Proteomes" id="UP000306319"/>
    </source>
</evidence>
<keyword evidence="2" id="KW-1185">Reference proteome</keyword>
<reference evidence="1" key="1">
    <citation type="submission" date="2019-04" db="EMBL/GenBank/DDBJ databases">
        <title>Microbes associate with the intestines of laboratory mice.</title>
        <authorList>
            <person name="Navarre W."/>
            <person name="Wong E."/>
            <person name="Huang K."/>
            <person name="Tropini C."/>
            <person name="Ng K."/>
            <person name="Yu B."/>
        </authorList>
    </citation>
    <scope>NUCLEOTIDE SEQUENCE</scope>
    <source>
        <strain evidence="1">NM04_E33</strain>
    </source>
</reference>